<comment type="caution">
    <text evidence="2">The sequence shown here is derived from an EMBL/GenBank/DDBJ whole genome shotgun (WGS) entry which is preliminary data.</text>
</comment>
<evidence type="ECO:0000259" key="1">
    <source>
        <dbReference type="Pfam" id="PF12957"/>
    </source>
</evidence>
<evidence type="ECO:0000313" key="3">
    <source>
        <dbReference type="Proteomes" id="UP000094342"/>
    </source>
</evidence>
<sequence>MRTAKTYLVEPLIGTIRIVSIPAENRLGVIRSLIECDLIDMVRVDERHAIVVDDNGLNETLPCMTELEGYASPLAGNLLIIGTDDNGETIDVETEIDEIAARLTIVRPVLHPVFETLSGPLIFGSRLAAMEVRIERNSPKVVGENSN</sequence>
<reference evidence="3" key="1">
    <citation type="submission" date="2016-05" db="EMBL/GenBank/DDBJ databases">
        <authorList>
            <person name="Li Y."/>
        </authorList>
    </citation>
    <scope>NUCLEOTIDE SEQUENCE [LARGE SCALE GENOMIC DNA]</scope>
    <source>
        <strain evidence="3">YIC4027</strain>
    </source>
</reference>
<keyword evidence="3" id="KW-1185">Reference proteome</keyword>
<dbReference type="EMBL" id="LYBW01000065">
    <property type="protein sequence ID" value="ODR88479.1"/>
    <property type="molecule type" value="Genomic_DNA"/>
</dbReference>
<gene>
    <name evidence="2" type="ORF">A8M32_26125</name>
</gene>
<protein>
    <recommendedName>
        <fullName evidence="1">DUF3846 domain-containing protein</fullName>
    </recommendedName>
</protein>
<name>A0A1E3V4L4_9HYPH</name>
<dbReference type="OrthoDB" id="950017at2"/>
<dbReference type="AlphaFoldDB" id="A0A1E3V4L4"/>
<dbReference type="InterPro" id="IPR024559">
    <property type="entry name" value="DUF3846"/>
</dbReference>
<dbReference type="RefSeq" id="WP_069461336.1">
    <property type="nucleotide sequence ID" value="NZ_LYBW01000065.1"/>
</dbReference>
<accession>A0A1E3V4L4</accession>
<proteinExistence type="predicted"/>
<evidence type="ECO:0000313" key="2">
    <source>
        <dbReference type="EMBL" id="ODR88479.1"/>
    </source>
</evidence>
<dbReference type="Pfam" id="PF12957">
    <property type="entry name" value="DUF3846"/>
    <property type="match status" value="1"/>
</dbReference>
<dbReference type="Proteomes" id="UP000094342">
    <property type="component" value="Unassembled WGS sequence"/>
</dbReference>
<feature type="domain" description="DUF3846" evidence="1">
    <location>
        <begin position="6"/>
        <end position="102"/>
    </location>
</feature>
<organism evidence="2 3">
    <name type="scientific">Sinorhizobium alkalisoli</name>
    <dbReference type="NCBI Taxonomy" id="1752398"/>
    <lineage>
        <taxon>Bacteria</taxon>
        <taxon>Pseudomonadati</taxon>
        <taxon>Pseudomonadota</taxon>
        <taxon>Alphaproteobacteria</taxon>
        <taxon>Hyphomicrobiales</taxon>
        <taxon>Rhizobiaceae</taxon>
        <taxon>Sinorhizobium/Ensifer group</taxon>
        <taxon>Sinorhizobium</taxon>
    </lineage>
</organism>